<protein>
    <submittedName>
        <fullName evidence="1">Uncharacterized protein</fullName>
    </submittedName>
</protein>
<accession>A0A2N5S8Z6</accession>
<evidence type="ECO:0000313" key="1">
    <source>
        <dbReference type="EMBL" id="PLW09717.1"/>
    </source>
</evidence>
<dbReference type="AlphaFoldDB" id="A0A2N5S8Z6"/>
<name>A0A2N5S8Z6_9BASI</name>
<proteinExistence type="predicted"/>
<comment type="caution">
    <text evidence="1">The sequence shown here is derived from an EMBL/GenBank/DDBJ whole genome shotgun (WGS) entry which is preliminary data.</text>
</comment>
<dbReference type="EMBL" id="PGCI01000995">
    <property type="protein sequence ID" value="PLW09717.1"/>
    <property type="molecule type" value="Genomic_DNA"/>
</dbReference>
<sequence>MLEVLGSVFITGTHQCFSSSILLNRPSAIVTISSEDRITSLASGKAPTCQLCNLPKPPVGSEALSWVVIQGTLHCGNRGTDVRVQCEIASYHKTAPPDSLAVSVPKAWAALPVTGLQGLIEAIDPLSQLGPSASTASSNF</sequence>
<reference evidence="1 2" key="1">
    <citation type="submission" date="2017-11" db="EMBL/GenBank/DDBJ databases">
        <title>De novo assembly and phasing of dikaryotic genomes from two isolates of Puccinia coronata f. sp. avenae, the causal agent of oat crown rust.</title>
        <authorList>
            <person name="Miller M.E."/>
            <person name="Zhang Y."/>
            <person name="Omidvar V."/>
            <person name="Sperschneider J."/>
            <person name="Schwessinger B."/>
            <person name="Raley C."/>
            <person name="Palmer J.M."/>
            <person name="Garnica D."/>
            <person name="Upadhyaya N."/>
            <person name="Rathjen J."/>
            <person name="Taylor J.M."/>
            <person name="Park R.F."/>
            <person name="Dodds P.N."/>
            <person name="Hirsch C.D."/>
            <person name="Kianian S.F."/>
            <person name="Figueroa M."/>
        </authorList>
    </citation>
    <scope>NUCLEOTIDE SEQUENCE [LARGE SCALE GENOMIC DNA]</scope>
    <source>
        <strain evidence="1">12SD80</strain>
    </source>
</reference>
<dbReference type="Proteomes" id="UP000235392">
    <property type="component" value="Unassembled WGS sequence"/>
</dbReference>
<evidence type="ECO:0000313" key="2">
    <source>
        <dbReference type="Proteomes" id="UP000235392"/>
    </source>
</evidence>
<organism evidence="1 2">
    <name type="scientific">Puccinia coronata f. sp. avenae</name>
    <dbReference type="NCBI Taxonomy" id="200324"/>
    <lineage>
        <taxon>Eukaryota</taxon>
        <taxon>Fungi</taxon>
        <taxon>Dikarya</taxon>
        <taxon>Basidiomycota</taxon>
        <taxon>Pucciniomycotina</taxon>
        <taxon>Pucciniomycetes</taxon>
        <taxon>Pucciniales</taxon>
        <taxon>Pucciniaceae</taxon>
        <taxon>Puccinia</taxon>
    </lineage>
</organism>
<gene>
    <name evidence="1" type="ORF">PCASD_21852</name>
</gene>